<dbReference type="PANTHER" id="PTHR24096">
    <property type="entry name" value="LONG-CHAIN-FATTY-ACID--COA LIGASE"/>
    <property type="match status" value="1"/>
</dbReference>
<dbReference type="PhylomeDB" id="B4MW88"/>
<dbReference type="InterPro" id="IPR045851">
    <property type="entry name" value="AMP-bd_C_sf"/>
</dbReference>
<dbReference type="SUPFAM" id="SSF56801">
    <property type="entry name" value="Acetyl-CoA synthetase-like"/>
    <property type="match status" value="1"/>
</dbReference>
<dbReference type="InterPro" id="IPR000873">
    <property type="entry name" value="AMP-dep_synth/lig_dom"/>
</dbReference>
<dbReference type="GO" id="GO:0046949">
    <property type="term" value="P:fatty-acyl-CoA biosynthetic process"/>
    <property type="evidence" value="ECO:0007669"/>
    <property type="project" value="TreeGrafter"/>
</dbReference>
<dbReference type="Gene3D" id="3.30.300.30">
    <property type="match status" value="1"/>
</dbReference>
<sequence>MNAVVLAARQVSELVDYPLVNSERLASLRSVLIGGSSLSTRTLVKMEQLAKSALLYFVYGTTESGGVTASFSTKKFGNTVGKLIPGTRVRIVSDEGVNLGPKDIGEIYIHNGHQQWLGYYGNPLQTQKTFDSESWFHTGDLGYFDEDNNLYIVDRKKDIFKCKGFHYWPSQIEDVIAEMPDVQEVCVVGIYDERIGDAPAAMVVPRKGALIDEDHIKQHVANVLVADYLQLHGGVYFADALPQNNNDKIIRREVKEAIIKAKQSVK</sequence>
<name>B4MW88_DROWI</name>
<dbReference type="FunFam" id="3.30.300.30:FF:000007">
    <property type="entry name" value="4-coumarate--CoA ligase 2"/>
    <property type="match status" value="1"/>
</dbReference>
<dbReference type="InterPro" id="IPR042099">
    <property type="entry name" value="ANL_N_sf"/>
</dbReference>
<feature type="domain" description="AMP-binding enzyme C-terminal" evidence="5">
    <location>
        <begin position="171"/>
        <end position="248"/>
    </location>
</feature>
<feature type="domain" description="AMP-dependent synthetase/ligase" evidence="4">
    <location>
        <begin position="21"/>
        <end position="120"/>
    </location>
</feature>
<evidence type="ECO:0000259" key="5">
    <source>
        <dbReference type="Pfam" id="PF13193"/>
    </source>
</evidence>
<comment type="similarity">
    <text evidence="2">Belongs to the ATP-dependent AMP-binding enzyme family.</text>
</comment>
<reference evidence="6 7" key="1">
    <citation type="journal article" date="2007" name="Nature">
        <title>Evolution of genes and genomes on the Drosophila phylogeny.</title>
        <authorList>
            <consortium name="Drosophila 12 Genomes Consortium"/>
            <person name="Clark A.G."/>
            <person name="Eisen M.B."/>
            <person name="Smith D.R."/>
            <person name="Bergman C.M."/>
            <person name="Oliver B."/>
            <person name="Markow T.A."/>
            <person name="Kaufman T.C."/>
            <person name="Kellis M."/>
            <person name="Gelbart W."/>
            <person name="Iyer V.N."/>
            <person name="Pollard D.A."/>
            <person name="Sackton T.B."/>
            <person name="Larracuente A.M."/>
            <person name="Singh N.D."/>
            <person name="Abad J.P."/>
            <person name="Abt D.N."/>
            <person name="Adryan B."/>
            <person name="Aguade M."/>
            <person name="Akashi H."/>
            <person name="Anderson W.W."/>
            <person name="Aquadro C.F."/>
            <person name="Ardell D.H."/>
            <person name="Arguello R."/>
            <person name="Artieri C.G."/>
            <person name="Barbash D.A."/>
            <person name="Barker D."/>
            <person name="Barsanti P."/>
            <person name="Batterham P."/>
            <person name="Batzoglou S."/>
            <person name="Begun D."/>
            <person name="Bhutkar A."/>
            <person name="Blanco E."/>
            <person name="Bosak S.A."/>
            <person name="Bradley R.K."/>
            <person name="Brand A.D."/>
            <person name="Brent M.R."/>
            <person name="Brooks A.N."/>
            <person name="Brown R.H."/>
            <person name="Butlin R.K."/>
            <person name="Caggese C."/>
            <person name="Calvi B.R."/>
            <person name="Bernardo de Carvalho A."/>
            <person name="Caspi A."/>
            <person name="Castrezana S."/>
            <person name="Celniker S.E."/>
            <person name="Chang J.L."/>
            <person name="Chapple C."/>
            <person name="Chatterji S."/>
            <person name="Chinwalla A."/>
            <person name="Civetta A."/>
            <person name="Clifton S.W."/>
            <person name="Comeron J.M."/>
            <person name="Costello J.C."/>
            <person name="Coyne J.A."/>
            <person name="Daub J."/>
            <person name="David R.G."/>
            <person name="Delcher A.L."/>
            <person name="Delehaunty K."/>
            <person name="Do C.B."/>
            <person name="Ebling H."/>
            <person name="Edwards K."/>
            <person name="Eickbush T."/>
            <person name="Evans J.D."/>
            <person name="Filipski A."/>
            <person name="Findeiss S."/>
            <person name="Freyhult E."/>
            <person name="Fulton L."/>
            <person name="Fulton R."/>
            <person name="Garcia A.C."/>
            <person name="Gardiner A."/>
            <person name="Garfield D.A."/>
            <person name="Garvin B.E."/>
            <person name="Gibson G."/>
            <person name="Gilbert D."/>
            <person name="Gnerre S."/>
            <person name="Godfrey J."/>
            <person name="Good R."/>
            <person name="Gotea V."/>
            <person name="Gravely B."/>
            <person name="Greenberg A.J."/>
            <person name="Griffiths-Jones S."/>
            <person name="Gross S."/>
            <person name="Guigo R."/>
            <person name="Gustafson E.A."/>
            <person name="Haerty W."/>
            <person name="Hahn M.W."/>
            <person name="Halligan D.L."/>
            <person name="Halpern A.L."/>
            <person name="Halter G.M."/>
            <person name="Han M.V."/>
            <person name="Heger A."/>
            <person name="Hillier L."/>
            <person name="Hinrichs A.S."/>
            <person name="Holmes I."/>
            <person name="Hoskins R.A."/>
            <person name="Hubisz M.J."/>
            <person name="Hultmark D."/>
            <person name="Huntley M.A."/>
            <person name="Jaffe D.B."/>
            <person name="Jagadeeshan S."/>
            <person name="Jeck W.R."/>
            <person name="Johnson J."/>
            <person name="Jones C.D."/>
            <person name="Jordan W.C."/>
            <person name="Karpen G.H."/>
            <person name="Kataoka E."/>
            <person name="Keightley P.D."/>
            <person name="Kheradpour P."/>
            <person name="Kirkness E.F."/>
            <person name="Koerich L.B."/>
            <person name="Kristiansen K."/>
            <person name="Kudrna D."/>
            <person name="Kulathinal R.J."/>
            <person name="Kumar S."/>
            <person name="Kwok R."/>
            <person name="Lander E."/>
            <person name="Langley C.H."/>
            <person name="Lapoint R."/>
            <person name="Lazzaro B.P."/>
            <person name="Lee S.J."/>
            <person name="Levesque L."/>
            <person name="Li R."/>
            <person name="Lin C.F."/>
            <person name="Lin M.F."/>
            <person name="Lindblad-Toh K."/>
            <person name="Llopart A."/>
            <person name="Long M."/>
            <person name="Low L."/>
            <person name="Lozovsky E."/>
            <person name="Lu J."/>
            <person name="Luo M."/>
            <person name="Machado C.A."/>
            <person name="Makalowski W."/>
            <person name="Marzo M."/>
            <person name="Matsuda M."/>
            <person name="Matzkin L."/>
            <person name="McAllister B."/>
            <person name="McBride C.S."/>
            <person name="McKernan B."/>
            <person name="McKernan K."/>
            <person name="Mendez-Lago M."/>
            <person name="Minx P."/>
            <person name="Mollenhauer M.U."/>
            <person name="Montooth K."/>
            <person name="Mount S.M."/>
            <person name="Mu X."/>
            <person name="Myers E."/>
            <person name="Negre B."/>
            <person name="Newfeld S."/>
            <person name="Nielsen R."/>
            <person name="Noor M.A."/>
            <person name="O'Grady P."/>
            <person name="Pachter L."/>
            <person name="Papaceit M."/>
            <person name="Parisi M.J."/>
            <person name="Parisi M."/>
            <person name="Parts L."/>
            <person name="Pedersen J.S."/>
            <person name="Pesole G."/>
            <person name="Phillippy A.M."/>
            <person name="Ponting C.P."/>
            <person name="Pop M."/>
            <person name="Porcelli D."/>
            <person name="Powell J.R."/>
            <person name="Prohaska S."/>
            <person name="Pruitt K."/>
            <person name="Puig M."/>
            <person name="Quesneville H."/>
            <person name="Ram K.R."/>
            <person name="Rand D."/>
            <person name="Rasmussen M.D."/>
            <person name="Reed L.K."/>
            <person name="Reenan R."/>
            <person name="Reily A."/>
            <person name="Remington K.A."/>
            <person name="Rieger T.T."/>
            <person name="Ritchie M.G."/>
            <person name="Robin C."/>
            <person name="Rogers Y.H."/>
            <person name="Rohde C."/>
            <person name="Rozas J."/>
            <person name="Rubenfield M.J."/>
            <person name="Ruiz A."/>
            <person name="Russo S."/>
            <person name="Salzberg S.L."/>
            <person name="Sanchez-Gracia A."/>
            <person name="Saranga D.J."/>
            <person name="Sato H."/>
            <person name="Schaeffer S.W."/>
            <person name="Schatz M.C."/>
            <person name="Schlenke T."/>
            <person name="Schwartz R."/>
            <person name="Segarra C."/>
            <person name="Singh R.S."/>
            <person name="Sirot L."/>
            <person name="Sirota M."/>
            <person name="Sisneros N.B."/>
            <person name="Smith C.D."/>
            <person name="Smith T.F."/>
            <person name="Spieth J."/>
            <person name="Stage D.E."/>
            <person name="Stark A."/>
            <person name="Stephan W."/>
            <person name="Strausberg R.L."/>
            <person name="Strempel S."/>
            <person name="Sturgill D."/>
            <person name="Sutton G."/>
            <person name="Sutton G.G."/>
            <person name="Tao W."/>
            <person name="Teichmann S."/>
            <person name="Tobari Y.N."/>
            <person name="Tomimura Y."/>
            <person name="Tsolas J.M."/>
            <person name="Valente V.L."/>
            <person name="Venter E."/>
            <person name="Venter J.C."/>
            <person name="Vicario S."/>
            <person name="Vieira F.G."/>
            <person name="Vilella A.J."/>
            <person name="Villasante A."/>
            <person name="Walenz B."/>
            <person name="Wang J."/>
            <person name="Wasserman M."/>
            <person name="Watts T."/>
            <person name="Wilson D."/>
            <person name="Wilson R.K."/>
            <person name="Wing R.A."/>
            <person name="Wolfner M.F."/>
            <person name="Wong A."/>
            <person name="Wong G.K."/>
            <person name="Wu C.I."/>
            <person name="Wu G."/>
            <person name="Yamamoto D."/>
            <person name="Yang H.P."/>
            <person name="Yang S.P."/>
            <person name="Yorke J.A."/>
            <person name="Yoshida K."/>
            <person name="Zdobnov E."/>
            <person name="Zhang P."/>
            <person name="Zhang Y."/>
            <person name="Zimin A.V."/>
            <person name="Baldwin J."/>
            <person name="Abdouelleil A."/>
            <person name="Abdulkadir J."/>
            <person name="Abebe A."/>
            <person name="Abera B."/>
            <person name="Abreu J."/>
            <person name="Acer S.C."/>
            <person name="Aftuck L."/>
            <person name="Alexander A."/>
            <person name="An P."/>
            <person name="Anderson E."/>
            <person name="Anderson S."/>
            <person name="Arachi H."/>
            <person name="Azer M."/>
            <person name="Bachantsang P."/>
            <person name="Barry A."/>
            <person name="Bayul T."/>
            <person name="Berlin A."/>
            <person name="Bessette D."/>
            <person name="Bloom T."/>
            <person name="Blye J."/>
            <person name="Boguslavskiy L."/>
            <person name="Bonnet C."/>
            <person name="Boukhgalter B."/>
            <person name="Bourzgui I."/>
            <person name="Brown A."/>
            <person name="Cahill P."/>
            <person name="Channer S."/>
            <person name="Cheshatsang Y."/>
            <person name="Chuda L."/>
            <person name="Citroen M."/>
            <person name="Collymore A."/>
            <person name="Cooke P."/>
            <person name="Costello M."/>
            <person name="D'Aco K."/>
            <person name="Daza R."/>
            <person name="De Haan G."/>
            <person name="DeGray S."/>
            <person name="DeMaso C."/>
            <person name="Dhargay N."/>
            <person name="Dooley K."/>
            <person name="Dooley E."/>
            <person name="Doricent M."/>
            <person name="Dorje P."/>
            <person name="Dorjee K."/>
            <person name="Dupes A."/>
            <person name="Elong R."/>
            <person name="Falk J."/>
            <person name="Farina A."/>
            <person name="Faro S."/>
            <person name="Ferguson D."/>
            <person name="Fisher S."/>
            <person name="Foley C.D."/>
            <person name="Franke A."/>
            <person name="Friedrich D."/>
            <person name="Gadbois L."/>
            <person name="Gearin G."/>
            <person name="Gearin C.R."/>
            <person name="Giannoukos G."/>
            <person name="Goode T."/>
            <person name="Graham J."/>
            <person name="Grandbois E."/>
            <person name="Grewal S."/>
            <person name="Gyaltsen K."/>
            <person name="Hafez N."/>
            <person name="Hagos B."/>
            <person name="Hall J."/>
            <person name="Henson C."/>
            <person name="Hollinger A."/>
            <person name="Honan T."/>
            <person name="Huard M.D."/>
            <person name="Hughes L."/>
            <person name="Hurhula B."/>
            <person name="Husby M.E."/>
            <person name="Kamat A."/>
            <person name="Kanga B."/>
            <person name="Kashin S."/>
            <person name="Khazanovich D."/>
            <person name="Kisner P."/>
            <person name="Lance K."/>
            <person name="Lara M."/>
            <person name="Lee W."/>
            <person name="Lennon N."/>
            <person name="Letendre F."/>
            <person name="LeVine R."/>
            <person name="Lipovsky A."/>
            <person name="Liu X."/>
            <person name="Liu J."/>
            <person name="Liu S."/>
            <person name="Lokyitsang T."/>
            <person name="Lokyitsang Y."/>
            <person name="Lubonja R."/>
            <person name="Lui A."/>
            <person name="MacDonald P."/>
            <person name="Magnisalis V."/>
            <person name="Maru K."/>
            <person name="Matthews C."/>
            <person name="McCusker W."/>
            <person name="McDonough S."/>
            <person name="Mehta T."/>
            <person name="Meldrim J."/>
            <person name="Meneus L."/>
            <person name="Mihai O."/>
            <person name="Mihalev A."/>
            <person name="Mihova T."/>
            <person name="Mittelman R."/>
            <person name="Mlenga V."/>
            <person name="Montmayeur A."/>
            <person name="Mulrain L."/>
            <person name="Navidi A."/>
            <person name="Naylor J."/>
            <person name="Negash T."/>
            <person name="Nguyen T."/>
            <person name="Nguyen N."/>
            <person name="Nicol R."/>
            <person name="Norbu C."/>
            <person name="Norbu N."/>
            <person name="Novod N."/>
            <person name="O'Neill B."/>
            <person name="Osman S."/>
            <person name="Markiewicz E."/>
            <person name="Oyono O.L."/>
            <person name="Patti C."/>
            <person name="Phunkhang P."/>
            <person name="Pierre F."/>
            <person name="Priest M."/>
            <person name="Raghuraman S."/>
            <person name="Rege F."/>
            <person name="Reyes R."/>
            <person name="Rise C."/>
            <person name="Rogov P."/>
            <person name="Ross K."/>
            <person name="Ryan E."/>
            <person name="Settipalli S."/>
            <person name="Shea T."/>
            <person name="Sherpa N."/>
            <person name="Shi L."/>
            <person name="Shih D."/>
            <person name="Sparrow T."/>
            <person name="Spaulding J."/>
            <person name="Stalker J."/>
            <person name="Stange-Thomann N."/>
            <person name="Stavropoulos S."/>
            <person name="Stone C."/>
            <person name="Strader C."/>
            <person name="Tesfaye S."/>
            <person name="Thomson T."/>
            <person name="Thoulutsang Y."/>
            <person name="Thoulutsang D."/>
            <person name="Topham K."/>
            <person name="Topping I."/>
            <person name="Tsamla T."/>
            <person name="Vassiliev H."/>
            <person name="Vo A."/>
            <person name="Wangchuk T."/>
            <person name="Wangdi T."/>
            <person name="Weiand M."/>
            <person name="Wilkinson J."/>
            <person name="Wilson A."/>
            <person name="Yadav S."/>
            <person name="Young G."/>
            <person name="Yu Q."/>
            <person name="Zembek L."/>
            <person name="Zhong D."/>
            <person name="Zimmer A."/>
            <person name="Zwirko Z."/>
            <person name="Jaffe D.B."/>
            <person name="Alvarez P."/>
            <person name="Brockman W."/>
            <person name="Butler J."/>
            <person name="Chin C."/>
            <person name="Gnerre S."/>
            <person name="Grabherr M."/>
            <person name="Kleber M."/>
            <person name="Mauceli E."/>
            <person name="MacCallum I."/>
        </authorList>
    </citation>
    <scope>NUCLEOTIDE SEQUENCE [LARGE SCALE GENOMIC DNA]</scope>
    <source>
        <strain evidence="7">Tucson 14030-0811.24</strain>
    </source>
</reference>
<organism evidence="6 7">
    <name type="scientific">Drosophila willistoni</name>
    <name type="common">Fruit fly</name>
    <dbReference type="NCBI Taxonomy" id="7260"/>
    <lineage>
        <taxon>Eukaryota</taxon>
        <taxon>Metazoa</taxon>
        <taxon>Ecdysozoa</taxon>
        <taxon>Arthropoda</taxon>
        <taxon>Hexapoda</taxon>
        <taxon>Insecta</taxon>
        <taxon>Pterygota</taxon>
        <taxon>Neoptera</taxon>
        <taxon>Endopterygota</taxon>
        <taxon>Diptera</taxon>
        <taxon>Brachycera</taxon>
        <taxon>Muscomorpha</taxon>
        <taxon>Ephydroidea</taxon>
        <taxon>Drosophilidae</taxon>
        <taxon>Drosophila</taxon>
        <taxon>Sophophora</taxon>
    </lineage>
</organism>
<dbReference type="OrthoDB" id="10253869at2759"/>
<dbReference type="AlphaFoldDB" id="B4MW88"/>
<dbReference type="SMR" id="B4MW88"/>
<evidence type="ECO:0000259" key="4">
    <source>
        <dbReference type="Pfam" id="PF00501"/>
    </source>
</evidence>
<accession>B4MW88</accession>
<dbReference type="GO" id="GO:0005777">
    <property type="term" value="C:peroxisome"/>
    <property type="evidence" value="ECO:0007669"/>
    <property type="project" value="UniProtKB-SubCell"/>
</dbReference>
<evidence type="ECO:0000256" key="3">
    <source>
        <dbReference type="ARBA" id="ARBA00023140"/>
    </source>
</evidence>
<dbReference type="OMA" id="HEVEGDH"/>
<keyword evidence="7" id="KW-1185">Reference proteome</keyword>
<dbReference type="eggNOG" id="KOG1176">
    <property type="taxonomic scope" value="Eukaryota"/>
</dbReference>
<dbReference type="GO" id="GO:0004467">
    <property type="term" value="F:long-chain fatty acid-CoA ligase activity"/>
    <property type="evidence" value="ECO:0007669"/>
    <property type="project" value="TreeGrafter"/>
</dbReference>
<evidence type="ECO:0000256" key="1">
    <source>
        <dbReference type="ARBA" id="ARBA00004275"/>
    </source>
</evidence>
<dbReference type="STRING" id="7260.B4MW88"/>
<gene>
    <name evidence="6" type="primary">Dwil\GK15213</name>
    <name evidence="6" type="ORF">Dwil_GK15213</name>
</gene>
<dbReference type="InParanoid" id="B4MW88"/>
<evidence type="ECO:0000313" key="6">
    <source>
        <dbReference type="EMBL" id="EDW75958.1"/>
    </source>
</evidence>
<dbReference type="KEGG" id="dwi:6642295"/>
<evidence type="ECO:0000256" key="2">
    <source>
        <dbReference type="ARBA" id="ARBA00006432"/>
    </source>
</evidence>
<comment type="subcellular location">
    <subcellularLocation>
        <location evidence="1">Peroxisome</location>
    </subcellularLocation>
</comment>
<dbReference type="Pfam" id="PF13193">
    <property type="entry name" value="AMP-binding_C"/>
    <property type="match status" value="1"/>
</dbReference>
<dbReference type="PANTHER" id="PTHR24096:SF353">
    <property type="entry name" value="GH16244P-RELATED"/>
    <property type="match status" value="1"/>
</dbReference>
<protein>
    <recommendedName>
        <fullName evidence="8">AMP-dependent synthetase/ligase domain-containing protein</fullName>
    </recommendedName>
</protein>
<dbReference type="Gene3D" id="3.40.50.12780">
    <property type="entry name" value="N-terminal domain of ligase-like"/>
    <property type="match status" value="1"/>
</dbReference>
<proteinExistence type="inferred from homology"/>
<evidence type="ECO:0000313" key="7">
    <source>
        <dbReference type="Proteomes" id="UP000007798"/>
    </source>
</evidence>
<dbReference type="Proteomes" id="UP000007798">
    <property type="component" value="Unassembled WGS sequence"/>
</dbReference>
<dbReference type="HOGENOM" id="CLU_000022_17_0_1"/>
<dbReference type="EMBL" id="CH963857">
    <property type="protein sequence ID" value="EDW75958.1"/>
    <property type="molecule type" value="Genomic_DNA"/>
</dbReference>
<evidence type="ECO:0008006" key="8">
    <source>
        <dbReference type="Google" id="ProtNLM"/>
    </source>
</evidence>
<keyword evidence="3" id="KW-0576">Peroxisome</keyword>
<dbReference type="InterPro" id="IPR025110">
    <property type="entry name" value="AMP-bd_C"/>
</dbReference>
<dbReference type="Pfam" id="PF00501">
    <property type="entry name" value="AMP-binding"/>
    <property type="match status" value="1"/>
</dbReference>